<dbReference type="PROSITE" id="PS50995">
    <property type="entry name" value="HTH_MARR_2"/>
    <property type="match status" value="1"/>
</dbReference>
<feature type="domain" description="HTH marR-type" evidence="4">
    <location>
        <begin position="7"/>
        <end position="156"/>
    </location>
</feature>
<evidence type="ECO:0000259" key="4">
    <source>
        <dbReference type="PROSITE" id="PS50995"/>
    </source>
</evidence>
<protein>
    <submittedName>
        <fullName evidence="5">MarR family transcriptional regulator</fullName>
    </submittedName>
</protein>
<keyword evidence="2" id="KW-0238">DNA-binding</keyword>
<evidence type="ECO:0000256" key="2">
    <source>
        <dbReference type="ARBA" id="ARBA00023125"/>
    </source>
</evidence>
<evidence type="ECO:0000313" key="6">
    <source>
        <dbReference type="EMBL" id="QCZ53336.1"/>
    </source>
</evidence>
<sequence>MISSANAKNLMACISQLLTQDTTVDQEKKWMLSQVATDTALTATIKALRTADFHTIATISTLTPAYLKSLPEKTGLSQPTISRMMTRLSHHDLVEKYRTVTNSKDILVRLTPKGTQIAEIHAQLDQRILNNVAQVLEPYSQTEVTTTIQILQEIAKIDVNR</sequence>
<evidence type="ECO:0000313" key="5">
    <source>
        <dbReference type="EMBL" id="MBS1009385.1"/>
    </source>
</evidence>
<reference evidence="5" key="3">
    <citation type="submission" date="2022-09" db="EMBL/GenBank/DDBJ databases">
        <title>Genome-inferred correspondence between phylogeny and metabolic traits in the wild Drosophila gut microbiome.</title>
        <authorList>
            <person name="Bueno E."/>
            <person name="Blow F."/>
            <person name="Douglas A.E."/>
        </authorList>
    </citation>
    <scope>NUCLEOTIDE SEQUENCE</scope>
    <source>
        <strain evidence="5">Dm-2019-70</strain>
    </source>
</reference>
<dbReference type="SMART" id="SM00347">
    <property type="entry name" value="HTH_MARR"/>
    <property type="match status" value="1"/>
</dbReference>
<dbReference type="EMBL" id="CP031198">
    <property type="protein sequence ID" value="QCZ53336.1"/>
    <property type="molecule type" value="Genomic_DNA"/>
</dbReference>
<dbReference type="RefSeq" id="WP_039104720.1">
    <property type="nucleotide sequence ID" value="NZ_CAKMAP010000002.1"/>
</dbReference>
<reference evidence="6 7" key="1">
    <citation type="submission" date="2018-07" db="EMBL/GenBank/DDBJ databases">
        <authorList>
            <person name="Feyereisen M."/>
        </authorList>
    </citation>
    <scope>NUCLEOTIDE SEQUENCE [LARGE SCALE GENOMIC DNA]</scope>
    <source>
        <strain evidence="6 7">UCCLBBS449</strain>
    </source>
</reference>
<dbReference type="Proteomes" id="UP000676478">
    <property type="component" value="Unassembled WGS sequence"/>
</dbReference>
<evidence type="ECO:0000256" key="3">
    <source>
        <dbReference type="ARBA" id="ARBA00023163"/>
    </source>
</evidence>
<dbReference type="SUPFAM" id="SSF46785">
    <property type="entry name" value="Winged helix' DNA-binding domain"/>
    <property type="match status" value="1"/>
</dbReference>
<organism evidence="5 8">
    <name type="scientific">Levilactobacillus brevis</name>
    <name type="common">Lactobacillus brevis</name>
    <dbReference type="NCBI Taxonomy" id="1580"/>
    <lineage>
        <taxon>Bacteria</taxon>
        <taxon>Bacillati</taxon>
        <taxon>Bacillota</taxon>
        <taxon>Bacilli</taxon>
        <taxon>Lactobacillales</taxon>
        <taxon>Lactobacillaceae</taxon>
        <taxon>Levilactobacillus</taxon>
    </lineage>
</organism>
<keyword evidence="1" id="KW-0805">Transcription regulation</keyword>
<evidence type="ECO:0000256" key="1">
    <source>
        <dbReference type="ARBA" id="ARBA00023015"/>
    </source>
</evidence>
<dbReference type="InterPro" id="IPR036388">
    <property type="entry name" value="WH-like_DNA-bd_sf"/>
</dbReference>
<name>A0A0C1PYB4_LEVBR</name>
<dbReference type="OrthoDB" id="2296872at2"/>
<accession>A0A0C1PYB4</accession>
<dbReference type="Proteomes" id="UP000307074">
    <property type="component" value="Chromosome"/>
</dbReference>
<reference evidence="5" key="2">
    <citation type="submission" date="2020-12" db="EMBL/GenBank/DDBJ databases">
        <authorList>
            <person name="Mcmullen J.G."/>
        </authorList>
    </citation>
    <scope>NUCLEOTIDE SEQUENCE</scope>
    <source>
        <strain evidence="5">Dm-2019-70</strain>
    </source>
</reference>
<dbReference type="PANTHER" id="PTHR35790:SF4">
    <property type="entry name" value="HTH-TYPE TRANSCRIPTIONAL REGULATOR PCHR"/>
    <property type="match status" value="1"/>
</dbReference>
<dbReference type="EMBL" id="JAERKF010000001">
    <property type="protein sequence ID" value="MBS1009385.1"/>
    <property type="molecule type" value="Genomic_DNA"/>
</dbReference>
<evidence type="ECO:0000313" key="8">
    <source>
        <dbReference type="Proteomes" id="UP000676478"/>
    </source>
</evidence>
<dbReference type="InterPro" id="IPR000835">
    <property type="entry name" value="HTH_MarR-typ"/>
</dbReference>
<dbReference type="InterPro" id="IPR052067">
    <property type="entry name" value="Metal_resp_HTH_trans_reg"/>
</dbReference>
<gene>
    <name evidence="5" type="ORF">JK167_00885</name>
    <name evidence="6" type="ORF">UCCLBBS449_1392</name>
</gene>
<dbReference type="Pfam" id="PF01047">
    <property type="entry name" value="MarR"/>
    <property type="match status" value="1"/>
</dbReference>
<dbReference type="GO" id="GO:0003677">
    <property type="term" value="F:DNA binding"/>
    <property type="evidence" value="ECO:0007669"/>
    <property type="project" value="UniProtKB-KW"/>
</dbReference>
<dbReference type="InterPro" id="IPR036390">
    <property type="entry name" value="WH_DNA-bd_sf"/>
</dbReference>
<dbReference type="PANTHER" id="PTHR35790">
    <property type="entry name" value="HTH-TYPE TRANSCRIPTIONAL REGULATOR PCHR"/>
    <property type="match status" value="1"/>
</dbReference>
<proteinExistence type="predicted"/>
<dbReference type="GO" id="GO:0003700">
    <property type="term" value="F:DNA-binding transcription factor activity"/>
    <property type="evidence" value="ECO:0007669"/>
    <property type="project" value="InterPro"/>
</dbReference>
<dbReference type="AlphaFoldDB" id="A0A0C1PYB4"/>
<evidence type="ECO:0000313" key="7">
    <source>
        <dbReference type="Proteomes" id="UP000307074"/>
    </source>
</evidence>
<keyword evidence="3" id="KW-0804">Transcription</keyword>
<dbReference type="Gene3D" id="1.10.10.10">
    <property type="entry name" value="Winged helix-like DNA-binding domain superfamily/Winged helix DNA-binding domain"/>
    <property type="match status" value="1"/>
</dbReference>